<dbReference type="Proteomes" id="UP000077202">
    <property type="component" value="Unassembled WGS sequence"/>
</dbReference>
<evidence type="ECO:0000313" key="4">
    <source>
        <dbReference type="Proteomes" id="UP000077202"/>
    </source>
</evidence>
<evidence type="ECO:0000259" key="2">
    <source>
        <dbReference type="Pfam" id="PF22936"/>
    </source>
</evidence>
<keyword evidence="4" id="KW-1185">Reference proteome</keyword>
<feature type="compositionally biased region" description="Acidic residues" evidence="1">
    <location>
        <begin position="1"/>
        <end position="13"/>
    </location>
</feature>
<dbReference type="InterPro" id="IPR054722">
    <property type="entry name" value="PolX-like_BBD"/>
</dbReference>
<protein>
    <recommendedName>
        <fullName evidence="2">Retrovirus-related Pol polyprotein from transposon TNT 1-94-like beta-barrel domain-containing protein</fullName>
    </recommendedName>
</protein>
<feature type="region of interest" description="Disordered" evidence="1">
    <location>
        <begin position="1"/>
        <end position="38"/>
    </location>
</feature>
<name>A0A176VL75_MARPO</name>
<evidence type="ECO:0000313" key="3">
    <source>
        <dbReference type="EMBL" id="OAE21650.1"/>
    </source>
</evidence>
<proteinExistence type="predicted"/>
<feature type="domain" description="Retrovirus-related Pol polyprotein from transposon TNT 1-94-like beta-barrel" evidence="2">
    <location>
        <begin position="56"/>
        <end position="91"/>
    </location>
</feature>
<reference evidence="3" key="1">
    <citation type="submission" date="2016-03" db="EMBL/GenBank/DDBJ databases">
        <title>Mechanisms controlling the formation of the plant cell surface in tip-growing cells are functionally conserved among land plants.</title>
        <authorList>
            <person name="Honkanen S."/>
            <person name="Jones V.A."/>
            <person name="Morieri G."/>
            <person name="Champion C."/>
            <person name="Hetherington A.J."/>
            <person name="Kelly S."/>
            <person name="Saint-Marcoux D."/>
            <person name="Proust H."/>
            <person name="Prescott H."/>
            <person name="Dolan L."/>
        </authorList>
    </citation>
    <scope>NUCLEOTIDE SEQUENCE [LARGE SCALE GENOMIC DNA]</scope>
    <source>
        <tissue evidence="3">Whole gametophyte</tissue>
    </source>
</reference>
<dbReference type="Pfam" id="PF22936">
    <property type="entry name" value="Pol_BBD"/>
    <property type="match status" value="1"/>
</dbReference>
<evidence type="ECO:0000256" key="1">
    <source>
        <dbReference type="SAM" id="MobiDB-lite"/>
    </source>
</evidence>
<comment type="caution">
    <text evidence="3">The sequence shown here is derived from an EMBL/GenBank/DDBJ whole genome shotgun (WGS) entry which is preliminary data.</text>
</comment>
<accession>A0A176VL75</accession>
<feature type="compositionally biased region" description="Polar residues" evidence="1">
    <location>
        <begin position="28"/>
        <end position="38"/>
    </location>
</feature>
<sequence length="122" mass="13715">MQEEAGDEVDSLEEATTTDVLASKGESNHLQQTIQRRHNNSNSKVMLVVEEAIVGEEASKVQPDSVQTIKDVLCVPGIKKNLISVGQMVEQDLQVRKIWVYFLKAKLDDLKAFKDFKNQAEK</sequence>
<dbReference type="AlphaFoldDB" id="A0A176VL75"/>
<dbReference type="EMBL" id="LVLJ01003366">
    <property type="protein sequence ID" value="OAE21650.1"/>
    <property type="molecule type" value="Genomic_DNA"/>
</dbReference>
<gene>
    <name evidence="3" type="ORF">AXG93_1759s1000</name>
</gene>
<organism evidence="3 4">
    <name type="scientific">Marchantia polymorpha subsp. ruderalis</name>
    <dbReference type="NCBI Taxonomy" id="1480154"/>
    <lineage>
        <taxon>Eukaryota</taxon>
        <taxon>Viridiplantae</taxon>
        <taxon>Streptophyta</taxon>
        <taxon>Embryophyta</taxon>
        <taxon>Marchantiophyta</taxon>
        <taxon>Marchantiopsida</taxon>
        <taxon>Marchantiidae</taxon>
        <taxon>Marchantiales</taxon>
        <taxon>Marchantiaceae</taxon>
        <taxon>Marchantia</taxon>
    </lineage>
</organism>